<evidence type="ECO:0000313" key="3">
    <source>
        <dbReference type="Proteomes" id="UP001205998"/>
    </source>
</evidence>
<organism evidence="2 3">
    <name type="scientific">Silurus asotus</name>
    <name type="common">Amur catfish</name>
    <name type="synonym">Parasilurus asotus</name>
    <dbReference type="NCBI Taxonomy" id="30991"/>
    <lineage>
        <taxon>Eukaryota</taxon>
        <taxon>Metazoa</taxon>
        <taxon>Chordata</taxon>
        <taxon>Craniata</taxon>
        <taxon>Vertebrata</taxon>
        <taxon>Euteleostomi</taxon>
        <taxon>Actinopterygii</taxon>
        <taxon>Neopterygii</taxon>
        <taxon>Teleostei</taxon>
        <taxon>Ostariophysi</taxon>
        <taxon>Siluriformes</taxon>
        <taxon>Siluridae</taxon>
        <taxon>Silurus</taxon>
    </lineage>
</organism>
<feature type="non-terminal residue" evidence="2">
    <location>
        <position position="1"/>
    </location>
</feature>
<proteinExistence type="predicted"/>
<dbReference type="AlphaFoldDB" id="A0AAD5FDC8"/>
<dbReference type="Pfam" id="PF00094">
    <property type="entry name" value="VWD"/>
    <property type="match status" value="1"/>
</dbReference>
<dbReference type="PROSITE" id="PS51233">
    <property type="entry name" value="VWFD"/>
    <property type="match status" value="1"/>
</dbReference>
<gene>
    <name evidence="2" type="ORF">C0J50_4372</name>
</gene>
<reference evidence="2" key="1">
    <citation type="submission" date="2018-07" db="EMBL/GenBank/DDBJ databases">
        <title>Comparative genomics of catfishes provides insights into carnivory and benthic adaptation.</title>
        <authorList>
            <person name="Zhang Y."/>
            <person name="Wang D."/>
            <person name="Peng Z."/>
            <person name="Zheng S."/>
            <person name="Shao F."/>
            <person name="Tao W."/>
        </authorList>
    </citation>
    <scope>NUCLEOTIDE SEQUENCE</scope>
    <source>
        <strain evidence="2">Chongqing</strain>
    </source>
</reference>
<dbReference type="EMBL" id="MU563656">
    <property type="protein sequence ID" value="KAI5612640.1"/>
    <property type="molecule type" value="Genomic_DNA"/>
</dbReference>
<protein>
    <recommendedName>
        <fullName evidence="1">VWFD domain-containing protein</fullName>
    </recommendedName>
</protein>
<accession>A0AAD5FDC8</accession>
<feature type="non-terminal residue" evidence="2">
    <location>
        <position position="594"/>
    </location>
</feature>
<evidence type="ECO:0000259" key="1">
    <source>
        <dbReference type="PROSITE" id="PS51233"/>
    </source>
</evidence>
<keyword evidence="3" id="KW-1185">Reference proteome</keyword>
<dbReference type="Proteomes" id="UP001205998">
    <property type="component" value="Unassembled WGS sequence"/>
</dbReference>
<sequence>VQMETSAQNISPGPCSSHTLLAQIHSNLKDVLEHHSLLGLCPSQPALSWSGSHRVNSGKDLLYSRTSMSLSGQTQDNALVLALRNTSSAQRNHYSLLTEWKIGNRSVELGGSIHSASRNTALQIQAKLDRSELVWLQTTLGKRCLQAATGYDGDSSDDLRMTLCVDGNHWLNFKTQRGGSGIENETLALVSMGALDHGLVFRAKGCEACLAATEARLQQIGAHMKRKLLLRVQRLHHFLLEFRRQTLGNEAMQELSHAILHVTRRAENLLLQKAPVPWDLWVSGNVRQTLTNGLPRTLQIFQHMSQLIQQELKKPLVTLAGAYHDVTGERLDLMWHGLLQLWSRELEQKLPTVLHNYHLRAPSITVLHTSITALDLVVQHTVQWTESRLAMMLVGLKRQLAFMYKFSERDGEVTVNLPLPHNPGTKRSVVGLAESLVEDFLMKPLLSLSSANIPAELYRLKRKMMDSPFNHQAFLLADGFVVSFDGQLVKLPHSCDLVLAADVTQETFAIAIKSDQTEKQHFLMVQLRNTTVTVRPKEQTKVDCKNVQAPFVNPDVSVTKELNLLTVSNRRGLSVSCDPSLSLCSVTLDGWLHG</sequence>
<evidence type="ECO:0000313" key="2">
    <source>
        <dbReference type="EMBL" id="KAI5612640.1"/>
    </source>
</evidence>
<dbReference type="PANTHER" id="PTHR37860:SF2">
    <property type="entry name" value="VITELLOGENIN DOMAIN-CONTAINING PROTEIN"/>
    <property type="match status" value="1"/>
</dbReference>
<dbReference type="PANTHER" id="PTHR37860">
    <property type="entry name" value="AGAP008810-PA"/>
    <property type="match status" value="1"/>
</dbReference>
<feature type="domain" description="VWFD" evidence="1">
    <location>
        <begin position="471"/>
        <end position="594"/>
    </location>
</feature>
<name>A0AAD5FDC8_SILAS</name>
<comment type="caution">
    <text evidence="2">The sequence shown here is derived from an EMBL/GenBank/DDBJ whole genome shotgun (WGS) entry which is preliminary data.</text>
</comment>
<dbReference type="InterPro" id="IPR001846">
    <property type="entry name" value="VWF_type-D"/>
</dbReference>